<dbReference type="RefSeq" id="WP_127029949.1">
    <property type="nucleotide sequence ID" value="NZ_RYFG02000091.1"/>
</dbReference>
<dbReference type="InterPro" id="IPR050884">
    <property type="entry name" value="CNP_phosphodiesterase-III"/>
</dbReference>
<evidence type="ECO:0000256" key="3">
    <source>
        <dbReference type="ARBA" id="ARBA00023004"/>
    </source>
</evidence>
<evidence type="ECO:0000256" key="1">
    <source>
        <dbReference type="ARBA" id="ARBA00022723"/>
    </source>
</evidence>
<evidence type="ECO:0000256" key="4">
    <source>
        <dbReference type="ARBA" id="ARBA00025742"/>
    </source>
</evidence>
<accession>A0ABY3CB37</accession>
<comment type="caution">
    <text evidence="6">The sequence shown here is derived from an EMBL/GenBank/DDBJ whole genome shotgun (WGS) entry which is preliminary data.</text>
</comment>
<dbReference type="EMBL" id="RYFG02000091">
    <property type="protein sequence ID" value="TRW95250.1"/>
    <property type="molecule type" value="Genomic_DNA"/>
</dbReference>
<sequence>MTLLMQISDTHFGTEQPAVVEALVRLVHRQAPEVIVVSGDITQRATRKQFDAASAFFKRLGNIPILTIPGNHDIPLFNLAARLLAPFGNYSRAFGDDLEPVFRSPRWLIVCVNTTRAYRHKDGEVSSAQVQRVADLLQTAALEQLRIVVVHQPVAVITEVDRTNLLHGRHAAMRGWATAGADIVMGGHIHVPYALPLHECYEHLPGRLWTVQAGTAVSRRVRRESPNSVNLIRYSGPRQCILERWDCKEPELGFQCYSALTLA</sequence>
<name>A0ABY3CB37_9GAMM</name>
<dbReference type="InterPro" id="IPR029052">
    <property type="entry name" value="Metallo-depent_PP-like"/>
</dbReference>
<dbReference type="Proteomes" id="UP000733744">
    <property type="component" value="Unassembled WGS sequence"/>
</dbReference>
<dbReference type="Pfam" id="PF00149">
    <property type="entry name" value="Metallophos"/>
    <property type="match status" value="1"/>
</dbReference>
<feature type="domain" description="Calcineurin-like phosphoesterase" evidence="5">
    <location>
        <begin position="5"/>
        <end position="192"/>
    </location>
</feature>
<keyword evidence="2" id="KW-0378">Hydrolase</keyword>
<organism evidence="6 7">
    <name type="scientific">Candidatus Methylobacter oryzae</name>
    <dbReference type="NCBI Taxonomy" id="2497749"/>
    <lineage>
        <taxon>Bacteria</taxon>
        <taxon>Pseudomonadati</taxon>
        <taxon>Pseudomonadota</taxon>
        <taxon>Gammaproteobacteria</taxon>
        <taxon>Methylococcales</taxon>
        <taxon>Methylococcaceae</taxon>
        <taxon>Methylobacter</taxon>
    </lineage>
</organism>
<evidence type="ECO:0000256" key="2">
    <source>
        <dbReference type="ARBA" id="ARBA00022801"/>
    </source>
</evidence>
<proteinExistence type="inferred from homology"/>
<dbReference type="SUPFAM" id="SSF56300">
    <property type="entry name" value="Metallo-dependent phosphatases"/>
    <property type="match status" value="1"/>
</dbReference>
<keyword evidence="1" id="KW-0479">Metal-binding</keyword>
<dbReference type="Gene3D" id="3.60.21.10">
    <property type="match status" value="1"/>
</dbReference>
<dbReference type="PANTHER" id="PTHR42988">
    <property type="entry name" value="PHOSPHOHYDROLASE"/>
    <property type="match status" value="1"/>
</dbReference>
<reference evidence="6 7" key="1">
    <citation type="journal article" date="2019" name="Antonie Van Leeuwenhoek">
        <title>Description of 'Ca. Methylobacter oryzae' KRF1, a novel species from the environmentally important Methylobacter clade 2.</title>
        <authorList>
            <person name="Khatri K."/>
            <person name="Mohite J.A."/>
            <person name="Pandit P.S."/>
            <person name="Bahulikar R."/>
            <person name="Rahalkar M.C."/>
        </authorList>
    </citation>
    <scope>NUCLEOTIDE SEQUENCE [LARGE SCALE GENOMIC DNA]</scope>
    <source>
        <strain evidence="6 7">KRF1</strain>
    </source>
</reference>
<dbReference type="InterPro" id="IPR004843">
    <property type="entry name" value="Calcineurin-like_PHP"/>
</dbReference>
<keyword evidence="7" id="KW-1185">Reference proteome</keyword>
<evidence type="ECO:0000313" key="6">
    <source>
        <dbReference type="EMBL" id="TRW95250.1"/>
    </source>
</evidence>
<protein>
    <submittedName>
        <fullName evidence="6">Metallophosphoesterase</fullName>
    </submittedName>
</protein>
<comment type="similarity">
    <text evidence="4">Belongs to the cyclic nucleotide phosphodiesterase class-III family.</text>
</comment>
<evidence type="ECO:0000259" key="5">
    <source>
        <dbReference type="Pfam" id="PF00149"/>
    </source>
</evidence>
<dbReference type="PANTHER" id="PTHR42988:SF2">
    <property type="entry name" value="CYCLIC NUCLEOTIDE PHOSPHODIESTERASE CBUA0032-RELATED"/>
    <property type="match status" value="1"/>
</dbReference>
<keyword evidence="3" id="KW-0408">Iron</keyword>
<evidence type="ECO:0000313" key="7">
    <source>
        <dbReference type="Proteomes" id="UP000733744"/>
    </source>
</evidence>
<gene>
    <name evidence="6" type="ORF">EKO24_010210</name>
</gene>